<comment type="caution">
    <text evidence="2">The sequence shown here is derived from an EMBL/GenBank/DDBJ whole genome shotgun (WGS) entry which is preliminary data.</text>
</comment>
<name>A0A8S9KIH5_BRACR</name>
<feature type="region of interest" description="Disordered" evidence="1">
    <location>
        <begin position="79"/>
        <end position="99"/>
    </location>
</feature>
<reference evidence="2" key="1">
    <citation type="submission" date="2019-12" db="EMBL/GenBank/DDBJ databases">
        <title>Genome sequencing and annotation of Brassica cretica.</title>
        <authorList>
            <person name="Studholme D.J."/>
            <person name="Sarris P.F."/>
        </authorList>
    </citation>
    <scope>NUCLEOTIDE SEQUENCE</scope>
    <source>
        <strain evidence="2">PFS-102/07</strain>
        <tissue evidence="2">Leaf</tissue>
    </source>
</reference>
<dbReference type="AlphaFoldDB" id="A0A8S9KIH5"/>
<organism evidence="2">
    <name type="scientific">Brassica cretica</name>
    <name type="common">Mustard</name>
    <dbReference type="NCBI Taxonomy" id="69181"/>
    <lineage>
        <taxon>Eukaryota</taxon>
        <taxon>Viridiplantae</taxon>
        <taxon>Streptophyta</taxon>
        <taxon>Embryophyta</taxon>
        <taxon>Tracheophyta</taxon>
        <taxon>Spermatophyta</taxon>
        <taxon>Magnoliopsida</taxon>
        <taxon>eudicotyledons</taxon>
        <taxon>Gunneridae</taxon>
        <taxon>Pentapetalae</taxon>
        <taxon>rosids</taxon>
        <taxon>malvids</taxon>
        <taxon>Brassicales</taxon>
        <taxon>Brassicaceae</taxon>
        <taxon>Brassiceae</taxon>
        <taxon>Brassica</taxon>
    </lineage>
</organism>
<proteinExistence type="predicted"/>
<protein>
    <submittedName>
        <fullName evidence="2">Uncharacterized protein</fullName>
    </submittedName>
</protein>
<evidence type="ECO:0000256" key="1">
    <source>
        <dbReference type="SAM" id="MobiDB-lite"/>
    </source>
</evidence>
<evidence type="ECO:0000313" key="2">
    <source>
        <dbReference type="EMBL" id="KAF2594265.1"/>
    </source>
</evidence>
<sequence length="99" mass="10904">MLADFNKKSEEQENLIGSLAKQAETLTAKTKAIRPRGTTKIRGRRLDFATPTDRPRTKQGLPEEVNCGVQELMMDPRTRVRGVNPGDKGQGSVLSSGYC</sequence>
<dbReference type="EMBL" id="QGKY02000164">
    <property type="protein sequence ID" value="KAF2594265.1"/>
    <property type="molecule type" value="Genomic_DNA"/>
</dbReference>
<accession>A0A8S9KIH5</accession>
<gene>
    <name evidence="2" type="ORF">F2Q70_00045681</name>
</gene>